<evidence type="ECO:0000256" key="3">
    <source>
        <dbReference type="ARBA" id="ARBA00022833"/>
    </source>
</evidence>
<keyword evidence="1" id="KW-0479">Metal-binding</keyword>
<dbReference type="AlphaFoldDB" id="A0AAD1WS80"/>
<evidence type="ECO:0000256" key="1">
    <source>
        <dbReference type="ARBA" id="ARBA00022723"/>
    </source>
</evidence>
<dbReference type="GO" id="GO:0008270">
    <property type="term" value="F:zinc ion binding"/>
    <property type="evidence" value="ECO:0007669"/>
    <property type="project" value="UniProtKB-KW"/>
</dbReference>
<proteinExistence type="predicted"/>
<evidence type="ECO:0000259" key="4">
    <source>
        <dbReference type="Pfam" id="PF04500"/>
    </source>
</evidence>
<keyword evidence="2" id="KW-0863">Zinc-finger</keyword>
<reference evidence="5" key="1">
    <citation type="submission" date="2022-03" db="EMBL/GenBank/DDBJ databases">
        <authorList>
            <person name="Alioto T."/>
            <person name="Alioto T."/>
            <person name="Gomez Garrido J."/>
        </authorList>
    </citation>
    <scope>NUCLEOTIDE SEQUENCE</scope>
</reference>
<gene>
    <name evidence="5" type="ORF">PECUL_23A005780</name>
</gene>
<keyword evidence="6" id="KW-1185">Reference proteome</keyword>
<keyword evidence="3" id="KW-0862">Zinc</keyword>
<name>A0AAD1WS80_PELCU</name>
<dbReference type="EMBL" id="OW240922">
    <property type="protein sequence ID" value="CAH2321142.1"/>
    <property type="molecule type" value="Genomic_DNA"/>
</dbReference>
<feature type="domain" description="FLYWCH-type" evidence="4">
    <location>
        <begin position="51"/>
        <end position="110"/>
    </location>
</feature>
<evidence type="ECO:0000313" key="5">
    <source>
        <dbReference type="EMBL" id="CAH2321142.1"/>
    </source>
</evidence>
<organism evidence="5 6">
    <name type="scientific">Pelobates cultripes</name>
    <name type="common">Western spadefoot toad</name>
    <dbReference type="NCBI Taxonomy" id="61616"/>
    <lineage>
        <taxon>Eukaryota</taxon>
        <taxon>Metazoa</taxon>
        <taxon>Chordata</taxon>
        <taxon>Craniata</taxon>
        <taxon>Vertebrata</taxon>
        <taxon>Euteleostomi</taxon>
        <taxon>Amphibia</taxon>
        <taxon>Batrachia</taxon>
        <taxon>Anura</taxon>
        <taxon>Pelobatoidea</taxon>
        <taxon>Pelobatidae</taxon>
        <taxon>Pelobates</taxon>
    </lineage>
</organism>
<dbReference type="Pfam" id="PF04500">
    <property type="entry name" value="FLYWCH"/>
    <property type="match status" value="1"/>
</dbReference>
<evidence type="ECO:0000313" key="6">
    <source>
        <dbReference type="Proteomes" id="UP001295444"/>
    </source>
</evidence>
<protein>
    <recommendedName>
        <fullName evidence="4">FLYWCH-type domain-containing protein</fullName>
    </recommendedName>
</protein>
<sequence length="218" mass="24683">MTPTIISAIEQGEEPYVRSLHKSDKMEIPINSATDYKVFKVSSEQKIPLEYVKSSKGADLLVVNGCTFRQERIIHGKRIWKCTEYSTVRCNSRCHTLDGVITKGPSEHNHVPDVARLEAKRIIGELKERAANLRLSNEYLMDIVTELLVEWVGLAAPELGRIRESPATTDGMWSSSEGSAHLTRIGTRLLSNRSMPFPLYETTTHPHMAKHPYEQRLL</sequence>
<dbReference type="InterPro" id="IPR007588">
    <property type="entry name" value="Znf_FLYWCH"/>
</dbReference>
<evidence type="ECO:0000256" key="2">
    <source>
        <dbReference type="ARBA" id="ARBA00022771"/>
    </source>
</evidence>
<accession>A0AAD1WS80</accession>
<dbReference type="Proteomes" id="UP001295444">
    <property type="component" value="Chromosome 11"/>
</dbReference>
<dbReference type="Gene3D" id="2.20.25.240">
    <property type="match status" value="1"/>
</dbReference>